<keyword evidence="4 7" id="KW-0472">Membrane</keyword>
<comment type="caution">
    <text evidence="8">The sequence shown here is derived from an EMBL/GenBank/DDBJ whole genome shotgun (WGS) entry which is preliminary data.</text>
</comment>
<evidence type="ECO:0000256" key="2">
    <source>
        <dbReference type="ARBA" id="ARBA00022692"/>
    </source>
</evidence>
<keyword evidence="3 7" id="KW-1133">Transmembrane helix</keyword>
<keyword evidence="9" id="KW-1185">Reference proteome</keyword>
<evidence type="ECO:0000313" key="8">
    <source>
        <dbReference type="EMBL" id="MFC7579927.1"/>
    </source>
</evidence>
<dbReference type="EC" id="3.4.21.89" evidence="5"/>
<gene>
    <name evidence="8" type="ORF">ACFQWG_01630</name>
</gene>
<dbReference type="PANTHER" id="PTHR10806">
    <property type="entry name" value="SIGNAL PEPTIDASE COMPLEX CATALYTIC SUBUNIT SEC11"/>
    <property type="match status" value="1"/>
</dbReference>
<protein>
    <recommendedName>
        <fullName evidence="5">Signal peptidase I</fullName>
        <ecNumber evidence="5">3.4.21.89</ecNumber>
    </recommendedName>
</protein>
<feature type="region of interest" description="Disordered" evidence="6">
    <location>
        <begin position="168"/>
        <end position="210"/>
    </location>
</feature>
<evidence type="ECO:0000256" key="4">
    <source>
        <dbReference type="ARBA" id="ARBA00023136"/>
    </source>
</evidence>
<dbReference type="PRINTS" id="PR00728">
    <property type="entry name" value="SIGNALPTASE"/>
</dbReference>
<feature type="transmembrane region" description="Helical" evidence="7">
    <location>
        <begin position="12"/>
        <end position="39"/>
    </location>
</feature>
<accession>A0ABW2SIM9</accession>
<evidence type="ECO:0000256" key="5">
    <source>
        <dbReference type="NCBIfam" id="TIGR02228"/>
    </source>
</evidence>
<dbReference type="InterPro" id="IPR036286">
    <property type="entry name" value="LexA/Signal_pep-like_sf"/>
</dbReference>
<organism evidence="8 9">
    <name type="scientific">Schaalia naturae</name>
    <dbReference type="NCBI Taxonomy" id="635203"/>
    <lineage>
        <taxon>Bacteria</taxon>
        <taxon>Bacillati</taxon>
        <taxon>Actinomycetota</taxon>
        <taxon>Actinomycetes</taxon>
        <taxon>Actinomycetales</taxon>
        <taxon>Actinomycetaceae</taxon>
        <taxon>Schaalia</taxon>
    </lineage>
</organism>
<evidence type="ECO:0000256" key="1">
    <source>
        <dbReference type="ARBA" id="ARBA00004370"/>
    </source>
</evidence>
<dbReference type="RefSeq" id="WP_380971505.1">
    <property type="nucleotide sequence ID" value="NZ_JBHTEF010000001.1"/>
</dbReference>
<evidence type="ECO:0000256" key="6">
    <source>
        <dbReference type="SAM" id="MobiDB-lite"/>
    </source>
</evidence>
<name>A0ABW2SIM9_9ACTO</name>
<proteinExistence type="predicted"/>
<feature type="compositionally biased region" description="Basic and acidic residues" evidence="6">
    <location>
        <begin position="177"/>
        <end position="190"/>
    </location>
</feature>
<dbReference type="CDD" id="cd06462">
    <property type="entry name" value="Peptidase_S24_S26"/>
    <property type="match status" value="1"/>
</dbReference>
<dbReference type="GO" id="GO:0009003">
    <property type="term" value="F:signal peptidase activity"/>
    <property type="evidence" value="ECO:0007669"/>
    <property type="project" value="UniProtKB-EC"/>
</dbReference>
<dbReference type="NCBIfam" id="TIGR02228">
    <property type="entry name" value="sigpep_I_arch"/>
    <property type="match status" value="1"/>
</dbReference>
<sequence length="210" mass="22083">MRTAIAGAARRLWRIGAGAVTAVGLIAIAISAGAHLGWISPLVVVSGSMEPAISTGDLLVDVRVPVSQLRVGDVVSARPDAGDLPVSHRIVEIQQDGDTAFLRLKGDANASADAPIYQLSGTAWTPRWRIPGAGWVLTSLVRPSVRYPLIAALIALIVFVRVPGRPRPARSARARHRAEAPADVGRRDGGRAPARASVGTPERIPQEIAT</sequence>
<dbReference type="PANTHER" id="PTHR10806:SF6">
    <property type="entry name" value="SIGNAL PEPTIDASE COMPLEX CATALYTIC SUBUNIT SEC11"/>
    <property type="match status" value="1"/>
</dbReference>
<comment type="subcellular location">
    <subcellularLocation>
        <location evidence="1">Membrane</location>
    </subcellularLocation>
</comment>
<dbReference type="EMBL" id="JBHTEF010000001">
    <property type="protein sequence ID" value="MFC7579927.1"/>
    <property type="molecule type" value="Genomic_DNA"/>
</dbReference>
<dbReference type="SUPFAM" id="SSF51306">
    <property type="entry name" value="LexA/Signal peptidase"/>
    <property type="match status" value="1"/>
</dbReference>
<dbReference type="InterPro" id="IPR001733">
    <property type="entry name" value="Peptidase_S26B"/>
</dbReference>
<keyword evidence="2 7" id="KW-0812">Transmembrane</keyword>
<dbReference type="Proteomes" id="UP001596527">
    <property type="component" value="Unassembled WGS sequence"/>
</dbReference>
<reference evidence="9" key="1">
    <citation type="journal article" date="2019" name="Int. J. Syst. Evol. Microbiol.">
        <title>The Global Catalogue of Microorganisms (GCM) 10K type strain sequencing project: providing services to taxonomists for standard genome sequencing and annotation.</title>
        <authorList>
            <consortium name="The Broad Institute Genomics Platform"/>
            <consortium name="The Broad Institute Genome Sequencing Center for Infectious Disease"/>
            <person name="Wu L."/>
            <person name="Ma J."/>
        </authorList>
    </citation>
    <scope>NUCLEOTIDE SEQUENCE [LARGE SCALE GENOMIC DNA]</scope>
    <source>
        <strain evidence="9">CCUG 56698</strain>
    </source>
</reference>
<evidence type="ECO:0000256" key="3">
    <source>
        <dbReference type="ARBA" id="ARBA00022989"/>
    </source>
</evidence>
<keyword evidence="8" id="KW-0378">Hydrolase</keyword>
<feature type="transmembrane region" description="Helical" evidence="7">
    <location>
        <begin position="145"/>
        <end position="163"/>
    </location>
</feature>
<evidence type="ECO:0000256" key="7">
    <source>
        <dbReference type="SAM" id="Phobius"/>
    </source>
</evidence>
<evidence type="ECO:0000313" key="9">
    <source>
        <dbReference type="Proteomes" id="UP001596527"/>
    </source>
</evidence>